<name>A0A0E9PRM2_ANGAN</name>
<reference evidence="1" key="2">
    <citation type="journal article" date="2015" name="Fish Shellfish Immunol.">
        <title>Early steps in the European eel (Anguilla anguilla)-Vibrio vulnificus interaction in the gills: Role of the RtxA13 toxin.</title>
        <authorList>
            <person name="Callol A."/>
            <person name="Pajuelo D."/>
            <person name="Ebbesson L."/>
            <person name="Teles M."/>
            <person name="MacKenzie S."/>
            <person name="Amaro C."/>
        </authorList>
    </citation>
    <scope>NUCLEOTIDE SEQUENCE</scope>
</reference>
<dbReference type="AlphaFoldDB" id="A0A0E9PRM2"/>
<proteinExistence type="predicted"/>
<protein>
    <submittedName>
        <fullName evidence="1">Uncharacterized protein</fullName>
    </submittedName>
</protein>
<sequence length="45" mass="5144">MEMMEIHFPASLKAELCTLAYCVFITSKNTNEKILVEISFHPSII</sequence>
<accession>A0A0E9PRM2</accession>
<organism evidence="1">
    <name type="scientific">Anguilla anguilla</name>
    <name type="common">European freshwater eel</name>
    <name type="synonym">Muraena anguilla</name>
    <dbReference type="NCBI Taxonomy" id="7936"/>
    <lineage>
        <taxon>Eukaryota</taxon>
        <taxon>Metazoa</taxon>
        <taxon>Chordata</taxon>
        <taxon>Craniata</taxon>
        <taxon>Vertebrata</taxon>
        <taxon>Euteleostomi</taxon>
        <taxon>Actinopterygii</taxon>
        <taxon>Neopterygii</taxon>
        <taxon>Teleostei</taxon>
        <taxon>Anguilliformes</taxon>
        <taxon>Anguillidae</taxon>
        <taxon>Anguilla</taxon>
    </lineage>
</organism>
<dbReference type="EMBL" id="GBXM01101408">
    <property type="protein sequence ID" value="JAH07169.1"/>
    <property type="molecule type" value="Transcribed_RNA"/>
</dbReference>
<reference evidence="1" key="1">
    <citation type="submission" date="2014-11" db="EMBL/GenBank/DDBJ databases">
        <authorList>
            <person name="Amaro Gonzalez C."/>
        </authorList>
    </citation>
    <scope>NUCLEOTIDE SEQUENCE</scope>
</reference>
<evidence type="ECO:0000313" key="1">
    <source>
        <dbReference type="EMBL" id="JAH07169.1"/>
    </source>
</evidence>